<sequence length="135" mass="15288">MTWLLDGSVLVALILADHPQHQRVRRWRLSQKNCPFATCAITEGTLLRLHMQFAADTSSEAAWQALATLQEHPLHQFWDDSFSYQRISPLRLTGHRQITDSWLAELARLKGAKLATLDHGLAALWPQTAELIPVV</sequence>
<dbReference type="RefSeq" id="WP_200392041.1">
    <property type="nucleotide sequence ID" value="NZ_JAENIO010000027.1"/>
</dbReference>
<evidence type="ECO:0000256" key="4">
    <source>
        <dbReference type="ARBA" id="ARBA00022801"/>
    </source>
</evidence>
<keyword evidence="2 5" id="KW-0540">Nuclease</keyword>
<dbReference type="GO" id="GO:0016788">
    <property type="term" value="F:hydrolase activity, acting on ester bonds"/>
    <property type="evidence" value="ECO:0007669"/>
    <property type="project" value="InterPro"/>
</dbReference>
<feature type="binding site" evidence="5">
    <location>
        <position position="100"/>
    </location>
    <ligand>
        <name>Mg(2+)</name>
        <dbReference type="ChEBI" id="CHEBI:18420"/>
    </ligand>
</feature>
<dbReference type="Proteomes" id="UP000604083">
    <property type="component" value="Unassembled WGS sequence"/>
</dbReference>
<keyword evidence="8" id="KW-1185">Reference proteome</keyword>
<dbReference type="GO" id="GO:0090729">
    <property type="term" value="F:toxin activity"/>
    <property type="evidence" value="ECO:0007669"/>
    <property type="project" value="UniProtKB-KW"/>
</dbReference>
<feature type="domain" description="PIN" evidence="6">
    <location>
        <begin position="4"/>
        <end position="122"/>
    </location>
</feature>
<accession>A0A934RU99</accession>
<gene>
    <name evidence="5" type="primary">vapC</name>
    <name evidence="7" type="ORF">JIN78_11090</name>
</gene>
<evidence type="ECO:0000256" key="1">
    <source>
        <dbReference type="ARBA" id="ARBA00022649"/>
    </source>
</evidence>
<comment type="cofactor">
    <cofactor evidence="5">
        <name>Mg(2+)</name>
        <dbReference type="ChEBI" id="CHEBI:18420"/>
    </cofactor>
</comment>
<reference evidence="7" key="1">
    <citation type="submission" date="2021-01" db="EMBL/GenBank/DDBJ databases">
        <title>Modified the classification status of verrucomicrobia.</title>
        <authorList>
            <person name="Feng X."/>
        </authorList>
    </citation>
    <scope>NUCLEOTIDE SEQUENCE</scope>
    <source>
        <strain evidence="7">KCTC 12986</strain>
    </source>
</reference>
<evidence type="ECO:0000256" key="5">
    <source>
        <dbReference type="HAMAP-Rule" id="MF_00265"/>
    </source>
</evidence>
<protein>
    <recommendedName>
        <fullName evidence="5">Ribonuclease VapC</fullName>
        <shortName evidence="5">RNase VapC</shortName>
        <ecNumber evidence="5">3.1.-.-</ecNumber>
    </recommendedName>
    <alternativeName>
        <fullName evidence="5">Toxin VapC</fullName>
    </alternativeName>
</protein>
<dbReference type="GO" id="GO:0004540">
    <property type="term" value="F:RNA nuclease activity"/>
    <property type="evidence" value="ECO:0007669"/>
    <property type="project" value="InterPro"/>
</dbReference>
<dbReference type="GO" id="GO:0045926">
    <property type="term" value="P:negative regulation of growth"/>
    <property type="evidence" value="ECO:0007669"/>
    <property type="project" value="UniProtKB-ARBA"/>
</dbReference>
<keyword evidence="5" id="KW-0800">Toxin</keyword>
<name>A0A934RU99_9BACT</name>
<evidence type="ECO:0000256" key="3">
    <source>
        <dbReference type="ARBA" id="ARBA00022723"/>
    </source>
</evidence>
<dbReference type="HAMAP" id="MF_00265">
    <property type="entry name" value="VapC_Nob1"/>
    <property type="match status" value="1"/>
</dbReference>
<proteinExistence type="inferred from homology"/>
<evidence type="ECO:0000256" key="2">
    <source>
        <dbReference type="ARBA" id="ARBA00022722"/>
    </source>
</evidence>
<dbReference type="SUPFAM" id="SSF88723">
    <property type="entry name" value="PIN domain-like"/>
    <property type="match status" value="1"/>
</dbReference>
<dbReference type="EC" id="3.1.-.-" evidence="5"/>
<keyword evidence="5" id="KW-0460">Magnesium</keyword>
<dbReference type="InterPro" id="IPR006226">
    <property type="entry name" value="Mtu_PIN"/>
</dbReference>
<evidence type="ECO:0000259" key="6">
    <source>
        <dbReference type="Pfam" id="PF01850"/>
    </source>
</evidence>
<comment type="similarity">
    <text evidence="5">Belongs to the PINc/VapC protein family.</text>
</comment>
<keyword evidence="4 5" id="KW-0378">Hydrolase</keyword>
<dbReference type="InterPro" id="IPR022907">
    <property type="entry name" value="VapC_family"/>
</dbReference>
<feature type="binding site" evidence="5">
    <location>
        <position position="6"/>
    </location>
    <ligand>
        <name>Mg(2+)</name>
        <dbReference type="ChEBI" id="CHEBI:18420"/>
    </ligand>
</feature>
<evidence type="ECO:0000313" key="8">
    <source>
        <dbReference type="Proteomes" id="UP000604083"/>
    </source>
</evidence>
<dbReference type="NCBIfam" id="TIGR00028">
    <property type="entry name" value="Mtu_PIN_fam"/>
    <property type="match status" value="1"/>
</dbReference>
<organism evidence="7 8">
    <name type="scientific">Roseibacillus ishigakijimensis</name>
    <dbReference type="NCBI Taxonomy" id="454146"/>
    <lineage>
        <taxon>Bacteria</taxon>
        <taxon>Pseudomonadati</taxon>
        <taxon>Verrucomicrobiota</taxon>
        <taxon>Verrucomicrobiia</taxon>
        <taxon>Verrucomicrobiales</taxon>
        <taxon>Verrucomicrobiaceae</taxon>
        <taxon>Roseibacillus</taxon>
    </lineage>
</organism>
<comment type="caution">
    <text evidence="7">The sequence shown here is derived from an EMBL/GenBank/DDBJ whole genome shotgun (WGS) entry which is preliminary data.</text>
</comment>
<dbReference type="InterPro" id="IPR002716">
    <property type="entry name" value="PIN_dom"/>
</dbReference>
<evidence type="ECO:0000313" key="7">
    <source>
        <dbReference type="EMBL" id="MBK1834606.1"/>
    </source>
</evidence>
<dbReference type="EMBL" id="JAENIO010000027">
    <property type="protein sequence ID" value="MBK1834606.1"/>
    <property type="molecule type" value="Genomic_DNA"/>
</dbReference>
<keyword evidence="1 5" id="KW-1277">Toxin-antitoxin system</keyword>
<comment type="function">
    <text evidence="5">Toxic component of a toxin-antitoxin (TA) system. An RNase.</text>
</comment>
<dbReference type="Gene3D" id="3.40.50.1010">
    <property type="entry name" value="5'-nuclease"/>
    <property type="match status" value="1"/>
</dbReference>
<dbReference type="Pfam" id="PF01850">
    <property type="entry name" value="PIN"/>
    <property type="match status" value="1"/>
</dbReference>
<dbReference type="AlphaFoldDB" id="A0A934RU99"/>
<keyword evidence="3 5" id="KW-0479">Metal-binding</keyword>
<dbReference type="InterPro" id="IPR029060">
    <property type="entry name" value="PIN-like_dom_sf"/>
</dbReference>
<dbReference type="GO" id="GO:0000287">
    <property type="term" value="F:magnesium ion binding"/>
    <property type="evidence" value="ECO:0007669"/>
    <property type="project" value="UniProtKB-UniRule"/>
</dbReference>